<accession>A0AAW1V7X8</accession>
<keyword evidence="3" id="KW-1185">Reference proteome</keyword>
<proteinExistence type="predicted"/>
<reference evidence="2 3" key="1">
    <citation type="submission" date="2023-03" db="EMBL/GenBank/DDBJ databases">
        <title>Genome insight into feeding habits of ladybird beetles.</title>
        <authorList>
            <person name="Li H.-S."/>
            <person name="Huang Y.-H."/>
            <person name="Pang H."/>
        </authorList>
    </citation>
    <scope>NUCLEOTIDE SEQUENCE [LARGE SCALE GENOMIC DNA]</scope>
    <source>
        <strain evidence="2">SYSU_2023b</strain>
        <tissue evidence="2">Whole body</tissue>
    </source>
</reference>
<name>A0AAW1V7X8_9CUCU</name>
<organism evidence="2 3">
    <name type="scientific">Henosepilachna vigintioctopunctata</name>
    <dbReference type="NCBI Taxonomy" id="420089"/>
    <lineage>
        <taxon>Eukaryota</taxon>
        <taxon>Metazoa</taxon>
        <taxon>Ecdysozoa</taxon>
        <taxon>Arthropoda</taxon>
        <taxon>Hexapoda</taxon>
        <taxon>Insecta</taxon>
        <taxon>Pterygota</taxon>
        <taxon>Neoptera</taxon>
        <taxon>Endopterygota</taxon>
        <taxon>Coleoptera</taxon>
        <taxon>Polyphaga</taxon>
        <taxon>Cucujiformia</taxon>
        <taxon>Coccinelloidea</taxon>
        <taxon>Coccinellidae</taxon>
        <taxon>Epilachninae</taxon>
        <taxon>Epilachnini</taxon>
        <taxon>Henosepilachna</taxon>
    </lineage>
</organism>
<evidence type="ECO:0000256" key="1">
    <source>
        <dbReference type="SAM" id="MobiDB-lite"/>
    </source>
</evidence>
<protein>
    <submittedName>
        <fullName evidence="2">Uncharacterized protein</fullName>
    </submittedName>
</protein>
<sequence>MKQFTADESNCQFRSTLVIQLRNGRRKSKPIEGNNKVTDIQPPPPSRLFLVGDRDHNPPTGKERRNNEYCQHQKSIIYIRQVAGVM</sequence>
<evidence type="ECO:0000313" key="3">
    <source>
        <dbReference type="Proteomes" id="UP001431783"/>
    </source>
</evidence>
<dbReference type="Proteomes" id="UP001431783">
    <property type="component" value="Unassembled WGS sequence"/>
</dbReference>
<feature type="compositionally biased region" description="Basic and acidic residues" evidence="1">
    <location>
        <begin position="52"/>
        <end position="66"/>
    </location>
</feature>
<evidence type="ECO:0000313" key="2">
    <source>
        <dbReference type="EMBL" id="KAK9889528.1"/>
    </source>
</evidence>
<gene>
    <name evidence="2" type="ORF">WA026_006882</name>
</gene>
<dbReference type="AlphaFoldDB" id="A0AAW1V7X8"/>
<dbReference type="EMBL" id="JARQZJ010000123">
    <property type="protein sequence ID" value="KAK9889528.1"/>
    <property type="molecule type" value="Genomic_DNA"/>
</dbReference>
<comment type="caution">
    <text evidence="2">The sequence shown here is derived from an EMBL/GenBank/DDBJ whole genome shotgun (WGS) entry which is preliminary data.</text>
</comment>
<feature type="region of interest" description="Disordered" evidence="1">
    <location>
        <begin position="24"/>
        <end position="66"/>
    </location>
</feature>